<comment type="similarity">
    <text evidence="2">Belongs to the LIMR family.</text>
</comment>
<evidence type="ECO:0000256" key="2">
    <source>
        <dbReference type="ARBA" id="ARBA00010487"/>
    </source>
</evidence>
<dbReference type="PANTHER" id="PTHR21355:SF14">
    <property type="entry name" value="LMBR1 INTEGRAL MEMBRANE-LIKE PROTEIN"/>
    <property type="match status" value="1"/>
</dbReference>
<dbReference type="Pfam" id="PF04791">
    <property type="entry name" value="LMBR1"/>
    <property type="match status" value="1"/>
</dbReference>
<evidence type="ECO:0000256" key="3">
    <source>
        <dbReference type="ARBA" id="ARBA00022692"/>
    </source>
</evidence>
<evidence type="ECO:0000256" key="1">
    <source>
        <dbReference type="ARBA" id="ARBA00004141"/>
    </source>
</evidence>
<evidence type="ECO:0000256" key="4">
    <source>
        <dbReference type="ARBA" id="ARBA00022989"/>
    </source>
</evidence>
<evidence type="ECO:0000256" key="5">
    <source>
        <dbReference type="ARBA" id="ARBA00023136"/>
    </source>
</evidence>
<evidence type="ECO:0000313" key="8">
    <source>
        <dbReference type="Proteomes" id="UP000585474"/>
    </source>
</evidence>
<comment type="subcellular location">
    <subcellularLocation>
        <location evidence="1">Membrane</location>
        <topology evidence="1">Multi-pass membrane protein</topology>
    </subcellularLocation>
</comment>
<accession>A0A7J0EVQ6</accession>
<dbReference type="InterPro" id="IPR051584">
    <property type="entry name" value="GPCR-associated_LMBR1"/>
</dbReference>
<dbReference type="AlphaFoldDB" id="A0A7J0EVQ6"/>
<protein>
    <submittedName>
        <fullName evidence="7">LMBR1-like membrane protein</fullName>
    </submittedName>
</protein>
<dbReference type="GO" id="GO:0016020">
    <property type="term" value="C:membrane"/>
    <property type="evidence" value="ECO:0007669"/>
    <property type="project" value="UniProtKB-SubCell"/>
</dbReference>
<dbReference type="OrthoDB" id="203099at2759"/>
<dbReference type="EMBL" id="BJWL01000007">
    <property type="protein sequence ID" value="GFY90079.1"/>
    <property type="molecule type" value="Genomic_DNA"/>
</dbReference>
<keyword evidence="8" id="KW-1185">Reference proteome</keyword>
<gene>
    <name evidence="7" type="ORF">Acr_07g0002760</name>
</gene>
<dbReference type="Proteomes" id="UP000585474">
    <property type="component" value="Unassembled WGS sequence"/>
</dbReference>
<reference evidence="7 8" key="1">
    <citation type="submission" date="2019-07" db="EMBL/GenBank/DDBJ databases">
        <title>De Novo Assembly of kiwifruit Actinidia rufa.</title>
        <authorList>
            <person name="Sugita-Konishi S."/>
            <person name="Sato K."/>
            <person name="Mori E."/>
            <person name="Abe Y."/>
            <person name="Kisaki G."/>
            <person name="Hamano K."/>
            <person name="Suezawa K."/>
            <person name="Otani M."/>
            <person name="Fukuda T."/>
            <person name="Manabe T."/>
            <person name="Gomi K."/>
            <person name="Tabuchi M."/>
            <person name="Akimitsu K."/>
            <person name="Kataoka I."/>
        </authorList>
    </citation>
    <scope>NUCLEOTIDE SEQUENCE [LARGE SCALE GENOMIC DNA]</scope>
    <source>
        <strain evidence="8">cv. Fuchu</strain>
    </source>
</reference>
<sequence>MHILKNLSETISLSRAVVPILQGYEDAGDFTVAERLKTSVHVNLVFYLCVGSIGLFGLILLIVLRKDWFVPLPAKLNVL</sequence>
<organism evidence="7 8">
    <name type="scientific">Actinidia rufa</name>
    <dbReference type="NCBI Taxonomy" id="165716"/>
    <lineage>
        <taxon>Eukaryota</taxon>
        <taxon>Viridiplantae</taxon>
        <taxon>Streptophyta</taxon>
        <taxon>Embryophyta</taxon>
        <taxon>Tracheophyta</taxon>
        <taxon>Spermatophyta</taxon>
        <taxon>Magnoliopsida</taxon>
        <taxon>eudicotyledons</taxon>
        <taxon>Gunneridae</taxon>
        <taxon>Pentapetalae</taxon>
        <taxon>asterids</taxon>
        <taxon>Ericales</taxon>
        <taxon>Actinidiaceae</taxon>
        <taxon>Actinidia</taxon>
    </lineage>
</organism>
<keyword evidence="3 6" id="KW-0812">Transmembrane</keyword>
<evidence type="ECO:0000313" key="7">
    <source>
        <dbReference type="EMBL" id="GFY90079.1"/>
    </source>
</evidence>
<keyword evidence="4 6" id="KW-1133">Transmembrane helix</keyword>
<evidence type="ECO:0000256" key="6">
    <source>
        <dbReference type="SAM" id="Phobius"/>
    </source>
</evidence>
<comment type="caution">
    <text evidence="7">The sequence shown here is derived from an EMBL/GenBank/DDBJ whole genome shotgun (WGS) entry which is preliminary data.</text>
</comment>
<dbReference type="PANTHER" id="PTHR21355">
    <property type="entry name" value="G-PROTEIN COUPLED RECEPTOR-ASSOCIATED PROTEIN LMBRD2"/>
    <property type="match status" value="1"/>
</dbReference>
<dbReference type="InterPro" id="IPR006876">
    <property type="entry name" value="LMBR1-like_membr_prot"/>
</dbReference>
<proteinExistence type="inferred from homology"/>
<keyword evidence="5 6" id="KW-0472">Membrane</keyword>
<feature type="transmembrane region" description="Helical" evidence="6">
    <location>
        <begin position="44"/>
        <end position="64"/>
    </location>
</feature>
<name>A0A7J0EVQ6_9ERIC</name>